<evidence type="ECO:0000256" key="3">
    <source>
        <dbReference type="ARBA" id="ARBA00022771"/>
    </source>
</evidence>
<protein>
    <submittedName>
        <fullName evidence="12">Tripartite motif-containing protein 16-like</fullName>
    </submittedName>
</protein>
<keyword evidence="3 6" id="KW-0863">Zinc-finger</keyword>
<gene>
    <name evidence="12" type="primary">LOC114435746</name>
</gene>
<dbReference type="Gene3D" id="2.60.120.920">
    <property type="match status" value="1"/>
</dbReference>
<dbReference type="SMART" id="SM00589">
    <property type="entry name" value="PRY"/>
    <property type="match status" value="1"/>
</dbReference>
<dbReference type="Pfam" id="PF15227">
    <property type="entry name" value="zf-C3HC4_4"/>
    <property type="match status" value="1"/>
</dbReference>
<evidence type="ECO:0000259" key="10">
    <source>
        <dbReference type="PROSITE" id="PS50188"/>
    </source>
</evidence>
<evidence type="ECO:0000256" key="4">
    <source>
        <dbReference type="ARBA" id="ARBA00022833"/>
    </source>
</evidence>
<dbReference type="InterPro" id="IPR003877">
    <property type="entry name" value="SPRY_dom"/>
</dbReference>
<dbReference type="Pfam" id="PF00622">
    <property type="entry name" value="SPRY"/>
    <property type="match status" value="1"/>
</dbReference>
<evidence type="ECO:0000256" key="7">
    <source>
        <dbReference type="SAM" id="Coils"/>
    </source>
</evidence>
<dbReference type="InterPro" id="IPR051051">
    <property type="entry name" value="E3_ubiq-ligase_TRIM/RNF"/>
</dbReference>
<dbReference type="Pfam" id="PF25600">
    <property type="entry name" value="TRIM_CC"/>
    <property type="match status" value="1"/>
</dbReference>
<proteinExistence type="predicted"/>
<dbReference type="CDD" id="cd19769">
    <property type="entry name" value="Bbox2_TRIM16-like"/>
    <property type="match status" value="1"/>
</dbReference>
<evidence type="ECO:0000259" key="8">
    <source>
        <dbReference type="PROSITE" id="PS50089"/>
    </source>
</evidence>
<feature type="domain" description="RING-type" evidence="8">
    <location>
        <begin position="15"/>
        <end position="58"/>
    </location>
</feature>
<dbReference type="PRINTS" id="PR01407">
    <property type="entry name" value="BUTYPHLNCDUF"/>
</dbReference>
<dbReference type="PROSITE" id="PS50089">
    <property type="entry name" value="ZF_RING_2"/>
    <property type="match status" value="1"/>
</dbReference>
<dbReference type="InterPro" id="IPR017907">
    <property type="entry name" value="Znf_RING_CS"/>
</dbReference>
<evidence type="ECO:0000256" key="1">
    <source>
        <dbReference type="ARBA" id="ARBA00022588"/>
    </source>
</evidence>
<dbReference type="SMART" id="SM00184">
    <property type="entry name" value="RING"/>
    <property type="match status" value="1"/>
</dbReference>
<keyword evidence="4" id="KW-0862">Zinc</keyword>
<evidence type="ECO:0000256" key="6">
    <source>
        <dbReference type="PROSITE-ProRule" id="PRU00024"/>
    </source>
</evidence>
<keyword evidence="11" id="KW-1185">Reference proteome</keyword>
<evidence type="ECO:0000259" key="9">
    <source>
        <dbReference type="PROSITE" id="PS50119"/>
    </source>
</evidence>
<evidence type="ECO:0000256" key="5">
    <source>
        <dbReference type="ARBA" id="ARBA00022859"/>
    </source>
</evidence>
<dbReference type="SMART" id="SM00449">
    <property type="entry name" value="SPRY"/>
    <property type="match status" value="1"/>
</dbReference>
<dbReference type="Pfam" id="PF00643">
    <property type="entry name" value="zf-B_box"/>
    <property type="match status" value="1"/>
</dbReference>
<dbReference type="Gene3D" id="3.30.160.60">
    <property type="entry name" value="Classic Zinc Finger"/>
    <property type="match status" value="1"/>
</dbReference>
<organism evidence="11 12">
    <name type="scientific">Parambassis ranga</name>
    <name type="common">Indian glassy fish</name>
    <dbReference type="NCBI Taxonomy" id="210632"/>
    <lineage>
        <taxon>Eukaryota</taxon>
        <taxon>Metazoa</taxon>
        <taxon>Chordata</taxon>
        <taxon>Craniata</taxon>
        <taxon>Vertebrata</taxon>
        <taxon>Euteleostomi</taxon>
        <taxon>Actinopterygii</taxon>
        <taxon>Neopterygii</taxon>
        <taxon>Teleostei</taxon>
        <taxon>Neoteleostei</taxon>
        <taxon>Acanthomorphata</taxon>
        <taxon>Ovalentaria</taxon>
        <taxon>Ambassidae</taxon>
        <taxon>Parambassis</taxon>
    </lineage>
</organism>
<dbReference type="PANTHER" id="PTHR25465:SF5">
    <property type="entry name" value="E3 UBIQUITIN_ISG15 LIGASE TRIM25-RELATED"/>
    <property type="match status" value="1"/>
</dbReference>
<dbReference type="InterPro" id="IPR003879">
    <property type="entry name" value="Butyrophylin_SPRY"/>
</dbReference>
<dbReference type="InterPro" id="IPR000315">
    <property type="entry name" value="Znf_B-box"/>
</dbReference>
<sequence>MAQQRNQQDSLRFSCSICLDLLKDPVAVPCGHSYCMKCIQSFWDEEDRKGIHSCPQCRKTFTPRPVLEKNLLLAELVEELKKTGLQAAPADHCYAGPEDVACDVCTDRKLKASKSCLVCLASYCEKHLQPHYDGAVFKKHKLVEPSKKLQENICSRHDEVMKIFCRTDQQSVCYLCTMDEHKGHDTVPAAAERAEKQKELQVSRTNLQQGIQEAQKDVKLLQQEVEAIRGSADKTVEDSQKIFTELIRLIQKRSSDVKQQVRSQQEAEVSRVKERQEELEQKITEMKRKDAELEQLSHTEDHIHFLHKYRSLSALSESTHSSSINIRPLRYFEDMTAAVSELRDKLQDTLRETWTNVSLAEVDVLLSEPEPQTRADFLKYSCELTLDPNTANTQLLLSEGNRKVTFMREKQSYSSHPDRFSVCCQVLSKESLTGRCYWEVEWRGGGVDVSVAYKNMNRAEWFGSNDKSWSLRCDRNSYRFYRNKIHTEVSGPPSSRVGVYLDHRAGILSFYSVSETMTLLHRVQTTFTQPLYAGLRVFYFHGVTAELIKVQ</sequence>
<accession>A0A6P7IF22</accession>
<dbReference type="SUPFAM" id="SSF57850">
    <property type="entry name" value="RING/U-box"/>
    <property type="match status" value="1"/>
</dbReference>
<dbReference type="InterPro" id="IPR006574">
    <property type="entry name" value="PRY"/>
</dbReference>
<dbReference type="InParanoid" id="A0A6P7IF22"/>
<dbReference type="InterPro" id="IPR013320">
    <property type="entry name" value="ConA-like_dom_sf"/>
</dbReference>
<dbReference type="GO" id="GO:0008270">
    <property type="term" value="F:zinc ion binding"/>
    <property type="evidence" value="ECO:0007669"/>
    <property type="project" value="UniProtKB-KW"/>
</dbReference>
<dbReference type="Pfam" id="PF13765">
    <property type="entry name" value="PRY"/>
    <property type="match status" value="1"/>
</dbReference>
<dbReference type="SMART" id="SM00336">
    <property type="entry name" value="BBOX"/>
    <property type="match status" value="1"/>
</dbReference>
<keyword evidence="5" id="KW-0391">Immunity</keyword>
<feature type="domain" description="B box-type" evidence="9">
    <location>
        <begin position="149"/>
        <end position="189"/>
    </location>
</feature>
<feature type="coiled-coil region" evidence="7">
    <location>
        <begin position="262"/>
        <end position="299"/>
    </location>
</feature>
<dbReference type="PANTHER" id="PTHR25465">
    <property type="entry name" value="B-BOX DOMAIN CONTAINING"/>
    <property type="match status" value="1"/>
</dbReference>
<keyword evidence="2" id="KW-0479">Metal-binding</keyword>
<dbReference type="Gene3D" id="4.10.830.40">
    <property type="match status" value="1"/>
</dbReference>
<dbReference type="GO" id="GO:0005737">
    <property type="term" value="C:cytoplasm"/>
    <property type="evidence" value="ECO:0007669"/>
    <property type="project" value="UniProtKB-ARBA"/>
</dbReference>
<evidence type="ECO:0000256" key="2">
    <source>
        <dbReference type="ARBA" id="ARBA00022723"/>
    </source>
</evidence>
<dbReference type="InterPro" id="IPR043136">
    <property type="entry name" value="B30.2/SPRY_sf"/>
</dbReference>
<feature type="domain" description="B30.2/SPRY" evidence="10">
    <location>
        <begin position="364"/>
        <end position="551"/>
    </location>
</feature>
<feature type="coiled-coil region" evidence="7">
    <location>
        <begin position="204"/>
        <end position="231"/>
    </location>
</feature>
<dbReference type="PROSITE" id="PS50119">
    <property type="entry name" value="ZF_BBOX"/>
    <property type="match status" value="1"/>
</dbReference>
<dbReference type="InterPro" id="IPR058030">
    <property type="entry name" value="TRIM8/14/16/25/29/45/65_CC"/>
</dbReference>
<dbReference type="OrthoDB" id="6270329at2759"/>
<keyword evidence="1" id="KW-0399">Innate immunity</keyword>
<evidence type="ECO:0000313" key="11">
    <source>
        <dbReference type="Proteomes" id="UP000515145"/>
    </source>
</evidence>
<dbReference type="SUPFAM" id="SSF49899">
    <property type="entry name" value="Concanavalin A-like lectins/glucanases"/>
    <property type="match status" value="1"/>
</dbReference>
<keyword evidence="7" id="KW-0175">Coiled coil</keyword>
<reference evidence="12" key="1">
    <citation type="submission" date="2025-08" db="UniProtKB">
        <authorList>
            <consortium name="RefSeq"/>
        </authorList>
    </citation>
    <scope>IDENTIFICATION</scope>
</reference>
<dbReference type="PROSITE" id="PS00518">
    <property type="entry name" value="ZF_RING_1"/>
    <property type="match status" value="1"/>
</dbReference>
<dbReference type="RefSeq" id="XP_028261492.1">
    <property type="nucleotide sequence ID" value="XM_028405691.1"/>
</dbReference>
<dbReference type="GO" id="GO:0045087">
    <property type="term" value="P:innate immune response"/>
    <property type="evidence" value="ECO:0007669"/>
    <property type="project" value="UniProtKB-KW"/>
</dbReference>
<dbReference type="CDD" id="cd16040">
    <property type="entry name" value="SPRY_PRY_SNTX"/>
    <property type="match status" value="1"/>
</dbReference>
<dbReference type="SUPFAM" id="SSF57845">
    <property type="entry name" value="B-box zinc-binding domain"/>
    <property type="match status" value="1"/>
</dbReference>
<dbReference type="FunCoup" id="A0A6P7IF22">
    <property type="interactions" value="25"/>
</dbReference>
<dbReference type="Proteomes" id="UP000515145">
    <property type="component" value="Chromosome 5"/>
</dbReference>
<evidence type="ECO:0000313" key="12">
    <source>
        <dbReference type="RefSeq" id="XP_028261492.1"/>
    </source>
</evidence>
<dbReference type="InterPro" id="IPR013083">
    <property type="entry name" value="Znf_RING/FYVE/PHD"/>
</dbReference>
<dbReference type="Gene3D" id="3.30.40.10">
    <property type="entry name" value="Zinc/RING finger domain, C3HC4 (zinc finger)"/>
    <property type="match status" value="1"/>
</dbReference>
<dbReference type="GeneID" id="114435746"/>
<dbReference type="AlphaFoldDB" id="A0A6P7IF22"/>
<dbReference type="InterPro" id="IPR001841">
    <property type="entry name" value="Znf_RING"/>
</dbReference>
<dbReference type="PROSITE" id="PS50188">
    <property type="entry name" value="B302_SPRY"/>
    <property type="match status" value="1"/>
</dbReference>
<dbReference type="InterPro" id="IPR001870">
    <property type="entry name" value="B30.2/SPRY"/>
</dbReference>
<name>A0A6P7IF22_9TELE</name>